<evidence type="ECO:0000256" key="1">
    <source>
        <dbReference type="SAM" id="MobiDB-lite"/>
    </source>
</evidence>
<reference evidence="2 3" key="1">
    <citation type="submission" date="2019-05" db="EMBL/GenBank/DDBJ databases">
        <title>Another draft genome of Portunus trituberculatus and its Hox gene families provides insights of decapod evolution.</title>
        <authorList>
            <person name="Jeong J.-H."/>
            <person name="Song I."/>
            <person name="Kim S."/>
            <person name="Choi T."/>
            <person name="Kim D."/>
            <person name="Ryu S."/>
            <person name="Kim W."/>
        </authorList>
    </citation>
    <scope>NUCLEOTIDE SEQUENCE [LARGE SCALE GENOMIC DNA]</scope>
    <source>
        <tissue evidence="2">Muscle</tissue>
    </source>
</reference>
<dbReference type="AlphaFoldDB" id="A0A5B7ER83"/>
<feature type="compositionally biased region" description="Polar residues" evidence="1">
    <location>
        <begin position="116"/>
        <end position="125"/>
    </location>
</feature>
<sequence length="549" mass="59515">MTQPPHHSFIHLTNHQCTIFTHNIPSSINHSLFNTTSTPQLHSPPVHNFYSQYFTIYEPLTIQHNLHTTASSRSGSSSEAHTPPSRRPRPSSARPPAAGTRPPRNTKASSEPRETASPSRRTTSTQPRKPPPAKSSSTRTASSSMSSSSQMSPRKQPTPASRGVVKQSRQPTPSSSLSSKTSTPTASPSKVPARVTSSSSSSPQHRSSLSSPQQKNGTPRSSRQQNGMIGSPQHKEGVSASPKHRNGVIGSPRVKPTSPVKTPTPRSSSRSSTPSSQVRSSPSKVTASPRSPSKVPQPSPRGRKGATEAPPPPPQHTPRRQGSSGLSSTEEDERVLAEIIFQRDTDTSLEVAPDTPLSLSMARQRTVTLDTQEEESLQEHTSLSSQGMGSREEEGLKEEEELSPGKRRRKDREPSLSSPREQLAGLLSAHTRRCLHLAMWQDSPTTSVPPREGASLVELCGRMRQALGQLRQDMRRMRRGNVAAALGVSERLSLDHHTQPRHLQEALSSLLVGHLGRNIKVSAIQCGEPVLVPSLLPPSLRIVLQNASL</sequence>
<feature type="compositionally biased region" description="Low complexity" evidence="1">
    <location>
        <begin position="90"/>
        <end position="103"/>
    </location>
</feature>
<dbReference type="EMBL" id="VSRR010003342">
    <property type="protein sequence ID" value="MPC35767.1"/>
    <property type="molecule type" value="Genomic_DNA"/>
</dbReference>
<comment type="caution">
    <text evidence="2">The sequence shown here is derived from an EMBL/GenBank/DDBJ whole genome shotgun (WGS) entry which is preliminary data.</text>
</comment>
<feature type="compositionally biased region" description="Low complexity" evidence="1">
    <location>
        <begin position="171"/>
        <end position="189"/>
    </location>
</feature>
<feature type="compositionally biased region" description="Polar residues" evidence="1">
    <location>
        <begin position="379"/>
        <end position="388"/>
    </location>
</feature>
<feature type="compositionally biased region" description="Low complexity" evidence="1">
    <location>
        <begin position="134"/>
        <end position="157"/>
    </location>
</feature>
<dbReference type="OrthoDB" id="6378337at2759"/>
<feature type="compositionally biased region" description="Low complexity" evidence="1">
    <location>
        <begin position="252"/>
        <end position="285"/>
    </location>
</feature>
<proteinExistence type="predicted"/>
<evidence type="ECO:0000313" key="2">
    <source>
        <dbReference type="EMBL" id="MPC35767.1"/>
    </source>
</evidence>
<feature type="compositionally biased region" description="Polar residues" evidence="1">
    <location>
        <begin position="212"/>
        <end position="228"/>
    </location>
</feature>
<feature type="compositionally biased region" description="Polar residues" evidence="1">
    <location>
        <begin position="357"/>
        <end position="370"/>
    </location>
</feature>
<evidence type="ECO:0000313" key="3">
    <source>
        <dbReference type="Proteomes" id="UP000324222"/>
    </source>
</evidence>
<keyword evidence="3" id="KW-1185">Reference proteome</keyword>
<protein>
    <submittedName>
        <fullName evidence="2">Uncharacterized protein</fullName>
    </submittedName>
</protein>
<dbReference type="Proteomes" id="UP000324222">
    <property type="component" value="Unassembled WGS sequence"/>
</dbReference>
<organism evidence="2 3">
    <name type="scientific">Portunus trituberculatus</name>
    <name type="common">Swimming crab</name>
    <name type="synonym">Neptunus trituberculatus</name>
    <dbReference type="NCBI Taxonomy" id="210409"/>
    <lineage>
        <taxon>Eukaryota</taxon>
        <taxon>Metazoa</taxon>
        <taxon>Ecdysozoa</taxon>
        <taxon>Arthropoda</taxon>
        <taxon>Crustacea</taxon>
        <taxon>Multicrustacea</taxon>
        <taxon>Malacostraca</taxon>
        <taxon>Eumalacostraca</taxon>
        <taxon>Eucarida</taxon>
        <taxon>Decapoda</taxon>
        <taxon>Pleocyemata</taxon>
        <taxon>Brachyura</taxon>
        <taxon>Eubrachyura</taxon>
        <taxon>Portunoidea</taxon>
        <taxon>Portunidae</taxon>
        <taxon>Portuninae</taxon>
        <taxon>Portunus</taxon>
    </lineage>
</organism>
<accession>A0A5B7ER83</accession>
<feature type="compositionally biased region" description="Low complexity" evidence="1">
    <location>
        <begin position="197"/>
        <end position="211"/>
    </location>
</feature>
<name>A0A5B7ER83_PORTR</name>
<feature type="region of interest" description="Disordered" evidence="1">
    <location>
        <begin position="69"/>
        <end position="422"/>
    </location>
</feature>
<feature type="compositionally biased region" description="Polar residues" evidence="1">
    <location>
        <begin position="286"/>
        <end position="296"/>
    </location>
</feature>
<gene>
    <name evidence="2" type="ORF">E2C01_029202</name>
</gene>